<dbReference type="EMBL" id="JYDL01001613">
    <property type="protein sequence ID" value="KRX11694.1"/>
    <property type="molecule type" value="Genomic_DNA"/>
</dbReference>
<comment type="caution">
    <text evidence="2">The sequence shown here is derived from an EMBL/GenBank/DDBJ whole genome shotgun (WGS) entry which is preliminary data.</text>
</comment>
<proteinExistence type="predicted"/>
<keyword evidence="3" id="KW-1185">Reference proteome</keyword>
<sequence length="48" mass="5370">LGSSGPHATTNGQITHATTQGLTQMLHRRNQENTKKNDLISMPDRKKR</sequence>
<feature type="non-terminal residue" evidence="2">
    <location>
        <position position="1"/>
    </location>
</feature>
<gene>
    <name evidence="2" type="ORF">T07_8547</name>
</gene>
<feature type="compositionally biased region" description="Basic and acidic residues" evidence="1">
    <location>
        <begin position="29"/>
        <end position="38"/>
    </location>
</feature>
<evidence type="ECO:0000313" key="2">
    <source>
        <dbReference type="EMBL" id="KRX11694.1"/>
    </source>
</evidence>
<dbReference type="Proteomes" id="UP000054630">
    <property type="component" value="Unassembled WGS sequence"/>
</dbReference>
<dbReference type="AlphaFoldDB" id="A0A0V0RB36"/>
<reference evidence="2 3" key="1">
    <citation type="submission" date="2015-01" db="EMBL/GenBank/DDBJ databases">
        <title>Evolution of Trichinella species and genotypes.</title>
        <authorList>
            <person name="Korhonen P.K."/>
            <person name="Edoardo P."/>
            <person name="Giuseppe L.R."/>
            <person name="Gasser R.B."/>
        </authorList>
    </citation>
    <scope>NUCLEOTIDE SEQUENCE [LARGE SCALE GENOMIC DNA]</scope>
    <source>
        <strain evidence="2">ISS37</strain>
    </source>
</reference>
<feature type="non-terminal residue" evidence="2">
    <location>
        <position position="48"/>
    </location>
</feature>
<protein>
    <submittedName>
        <fullName evidence="2">Uncharacterized protein</fullName>
    </submittedName>
</protein>
<accession>A0A0V0RB36</accession>
<evidence type="ECO:0000313" key="3">
    <source>
        <dbReference type="Proteomes" id="UP000054630"/>
    </source>
</evidence>
<evidence type="ECO:0000256" key="1">
    <source>
        <dbReference type="SAM" id="MobiDB-lite"/>
    </source>
</evidence>
<feature type="region of interest" description="Disordered" evidence="1">
    <location>
        <begin position="26"/>
        <end position="48"/>
    </location>
</feature>
<organism evidence="2 3">
    <name type="scientific">Trichinella nelsoni</name>
    <dbReference type="NCBI Taxonomy" id="6336"/>
    <lineage>
        <taxon>Eukaryota</taxon>
        <taxon>Metazoa</taxon>
        <taxon>Ecdysozoa</taxon>
        <taxon>Nematoda</taxon>
        <taxon>Enoplea</taxon>
        <taxon>Dorylaimia</taxon>
        <taxon>Trichinellida</taxon>
        <taxon>Trichinellidae</taxon>
        <taxon>Trichinella</taxon>
    </lineage>
</organism>
<name>A0A0V0RB36_9BILA</name>